<comment type="caution">
    <text evidence="2">The sequence shown here is derived from an EMBL/GenBank/DDBJ whole genome shotgun (WGS) entry which is preliminary data.</text>
</comment>
<feature type="domain" description="MbtH-like" evidence="1">
    <location>
        <begin position="4"/>
        <end position="54"/>
    </location>
</feature>
<keyword evidence="3" id="KW-1185">Reference proteome</keyword>
<dbReference type="GO" id="GO:0005829">
    <property type="term" value="C:cytosol"/>
    <property type="evidence" value="ECO:0007669"/>
    <property type="project" value="TreeGrafter"/>
</dbReference>
<name>A0A561SYS4_9PSEU</name>
<dbReference type="SMART" id="SM00923">
    <property type="entry name" value="MbtH"/>
    <property type="match status" value="1"/>
</dbReference>
<sequence length="73" mass="7853">MTTNPFDDESGEFVALVNGEEQYSLWPTFAPVPDGWTAVHGPGSRAEVLAFIESTWTDLRPASLVARMGGTPA</sequence>
<dbReference type="PANTHER" id="PTHR38444">
    <property type="entry name" value="ENTEROBACTIN BIOSYNTHESIS PROTEIN YBDZ"/>
    <property type="match status" value="1"/>
</dbReference>
<evidence type="ECO:0000259" key="1">
    <source>
        <dbReference type="SMART" id="SM00923"/>
    </source>
</evidence>
<proteinExistence type="predicted"/>
<evidence type="ECO:0000313" key="2">
    <source>
        <dbReference type="EMBL" id="TWF80007.1"/>
    </source>
</evidence>
<protein>
    <submittedName>
        <fullName evidence="2">MbtH protein</fullName>
    </submittedName>
</protein>
<reference evidence="2 3" key="1">
    <citation type="submission" date="2019-06" db="EMBL/GenBank/DDBJ databases">
        <title>Sequencing the genomes of 1000 actinobacteria strains.</title>
        <authorList>
            <person name="Klenk H.-P."/>
        </authorList>
    </citation>
    <scope>NUCLEOTIDE SEQUENCE [LARGE SCALE GENOMIC DNA]</scope>
    <source>
        <strain evidence="2 3">DSM 45671</strain>
    </source>
</reference>
<organism evidence="2 3">
    <name type="scientific">Pseudonocardia hierapolitana</name>
    <dbReference type="NCBI Taxonomy" id="1128676"/>
    <lineage>
        <taxon>Bacteria</taxon>
        <taxon>Bacillati</taxon>
        <taxon>Actinomycetota</taxon>
        <taxon>Actinomycetes</taxon>
        <taxon>Pseudonocardiales</taxon>
        <taxon>Pseudonocardiaceae</taxon>
        <taxon>Pseudonocardia</taxon>
    </lineage>
</organism>
<dbReference type="InterPro" id="IPR037407">
    <property type="entry name" value="MLP_fam"/>
</dbReference>
<dbReference type="SUPFAM" id="SSF160582">
    <property type="entry name" value="MbtH-like"/>
    <property type="match status" value="1"/>
</dbReference>
<evidence type="ECO:0000313" key="3">
    <source>
        <dbReference type="Proteomes" id="UP000321261"/>
    </source>
</evidence>
<dbReference type="EMBL" id="VIWU01000001">
    <property type="protein sequence ID" value="TWF80007.1"/>
    <property type="molecule type" value="Genomic_DNA"/>
</dbReference>
<dbReference type="InterPro" id="IPR038020">
    <property type="entry name" value="MbtH-like_sf"/>
</dbReference>
<dbReference type="AlphaFoldDB" id="A0A561SYS4"/>
<accession>A0A561SYS4</accession>
<dbReference type="Gene3D" id="3.90.820.10">
    <property type="entry name" value="Structural Genomics, Unknown Function 30-nov-00 1gh9 Mol_id"/>
    <property type="match status" value="1"/>
</dbReference>
<dbReference type="InterPro" id="IPR005153">
    <property type="entry name" value="MbtH-like_dom"/>
</dbReference>
<gene>
    <name evidence="2" type="ORF">FHX44_115944</name>
</gene>
<dbReference type="OrthoDB" id="7584480at2"/>
<dbReference type="Proteomes" id="UP000321261">
    <property type="component" value="Unassembled WGS sequence"/>
</dbReference>
<dbReference type="Pfam" id="PF03621">
    <property type="entry name" value="MbtH"/>
    <property type="match status" value="1"/>
</dbReference>
<dbReference type="PANTHER" id="PTHR38444:SF1">
    <property type="entry name" value="ENTEROBACTIN BIOSYNTHESIS PROTEIN YBDZ"/>
    <property type="match status" value="1"/>
</dbReference>
<dbReference type="RefSeq" id="WP_147258758.1">
    <property type="nucleotide sequence ID" value="NZ_VIWU01000001.1"/>
</dbReference>
<dbReference type="GO" id="GO:0019290">
    <property type="term" value="P:siderophore biosynthetic process"/>
    <property type="evidence" value="ECO:0007669"/>
    <property type="project" value="TreeGrafter"/>
</dbReference>